<dbReference type="EMBL" id="BKCP01005405">
    <property type="protein sequence ID" value="GER37644.1"/>
    <property type="molecule type" value="Genomic_DNA"/>
</dbReference>
<evidence type="ECO:0000259" key="1">
    <source>
        <dbReference type="Pfam" id="PF03478"/>
    </source>
</evidence>
<proteinExistence type="predicted"/>
<sequence length="141" mass="15940">MTDNDEKLPLLMTSHGTFFDRQSFYSLVDGQWKTIVLFILCGKRILGSGHGWLVLVDYLTGESCLWNPVLMREIGLPCLQDALCFNRCVLTGPPNEPDCHVVFCSTNLEERTVFRVRDSTTVSSPPREADELIRLIALTSF</sequence>
<evidence type="ECO:0000313" key="3">
    <source>
        <dbReference type="Proteomes" id="UP000325081"/>
    </source>
</evidence>
<protein>
    <submittedName>
        <fullName evidence="2">Zinc finger C3HC4-type RING finger family protein</fullName>
    </submittedName>
</protein>
<organism evidence="2 3">
    <name type="scientific">Striga asiatica</name>
    <name type="common">Asiatic witchweed</name>
    <name type="synonym">Buchnera asiatica</name>
    <dbReference type="NCBI Taxonomy" id="4170"/>
    <lineage>
        <taxon>Eukaryota</taxon>
        <taxon>Viridiplantae</taxon>
        <taxon>Streptophyta</taxon>
        <taxon>Embryophyta</taxon>
        <taxon>Tracheophyta</taxon>
        <taxon>Spermatophyta</taxon>
        <taxon>Magnoliopsida</taxon>
        <taxon>eudicotyledons</taxon>
        <taxon>Gunneridae</taxon>
        <taxon>Pentapetalae</taxon>
        <taxon>asterids</taxon>
        <taxon>lamiids</taxon>
        <taxon>Lamiales</taxon>
        <taxon>Orobanchaceae</taxon>
        <taxon>Buchnereae</taxon>
        <taxon>Striga</taxon>
    </lineage>
</organism>
<evidence type="ECO:0000313" key="2">
    <source>
        <dbReference type="EMBL" id="GER37644.1"/>
    </source>
</evidence>
<gene>
    <name evidence="2" type="ORF">STAS_14070</name>
</gene>
<dbReference type="PANTHER" id="PTHR40891:SF1">
    <property type="entry name" value="DUF295 DOMAIN-CONTAINING PROTEIN"/>
    <property type="match status" value="1"/>
</dbReference>
<feature type="domain" description="KIB1-4 beta-propeller" evidence="1">
    <location>
        <begin position="24"/>
        <end position="115"/>
    </location>
</feature>
<keyword evidence="3" id="KW-1185">Reference proteome</keyword>
<dbReference type="PANTHER" id="PTHR40891">
    <property type="entry name" value="DUF295 DOMAIN-CONTAINING PROTEIN"/>
    <property type="match status" value="1"/>
</dbReference>
<dbReference type="InterPro" id="IPR005174">
    <property type="entry name" value="KIB1-4_b-propeller"/>
</dbReference>
<accession>A0A5A7PXZ6</accession>
<dbReference type="OrthoDB" id="817791at2759"/>
<dbReference type="Pfam" id="PF03478">
    <property type="entry name" value="Beta-prop_KIB1-4"/>
    <property type="match status" value="1"/>
</dbReference>
<reference evidence="3" key="1">
    <citation type="journal article" date="2019" name="Curr. Biol.">
        <title>Genome Sequence of Striga asiatica Provides Insight into the Evolution of Plant Parasitism.</title>
        <authorList>
            <person name="Yoshida S."/>
            <person name="Kim S."/>
            <person name="Wafula E.K."/>
            <person name="Tanskanen J."/>
            <person name="Kim Y.M."/>
            <person name="Honaas L."/>
            <person name="Yang Z."/>
            <person name="Spallek T."/>
            <person name="Conn C.E."/>
            <person name="Ichihashi Y."/>
            <person name="Cheong K."/>
            <person name="Cui S."/>
            <person name="Der J.P."/>
            <person name="Gundlach H."/>
            <person name="Jiao Y."/>
            <person name="Hori C."/>
            <person name="Ishida J.K."/>
            <person name="Kasahara H."/>
            <person name="Kiba T."/>
            <person name="Kim M.S."/>
            <person name="Koo N."/>
            <person name="Laohavisit A."/>
            <person name="Lee Y.H."/>
            <person name="Lumba S."/>
            <person name="McCourt P."/>
            <person name="Mortimer J.C."/>
            <person name="Mutuku J.M."/>
            <person name="Nomura T."/>
            <person name="Sasaki-Sekimoto Y."/>
            <person name="Seto Y."/>
            <person name="Wang Y."/>
            <person name="Wakatake T."/>
            <person name="Sakakibara H."/>
            <person name="Demura T."/>
            <person name="Yamaguchi S."/>
            <person name="Yoneyama K."/>
            <person name="Manabe R.I."/>
            <person name="Nelson D.C."/>
            <person name="Schulman A.H."/>
            <person name="Timko M.P."/>
            <person name="dePamphilis C.W."/>
            <person name="Choi D."/>
            <person name="Shirasu K."/>
        </authorList>
    </citation>
    <scope>NUCLEOTIDE SEQUENCE [LARGE SCALE GENOMIC DNA]</scope>
    <source>
        <strain evidence="3">cv. UVA1</strain>
    </source>
</reference>
<dbReference type="AlphaFoldDB" id="A0A5A7PXZ6"/>
<comment type="caution">
    <text evidence="2">The sequence shown here is derived from an EMBL/GenBank/DDBJ whole genome shotgun (WGS) entry which is preliminary data.</text>
</comment>
<dbReference type="Proteomes" id="UP000325081">
    <property type="component" value="Unassembled WGS sequence"/>
</dbReference>
<name>A0A5A7PXZ6_STRAF</name>